<comment type="caution">
    <text evidence="4">The sequence shown here is derived from an EMBL/GenBank/DDBJ whole genome shotgun (WGS) entry which is preliminary data.</text>
</comment>
<evidence type="ECO:0000256" key="1">
    <source>
        <dbReference type="ARBA" id="ARBA00006524"/>
    </source>
</evidence>
<evidence type="ECO:0000256" key="3">
    <source>
        <dbReference type="SAM" id="MobiDB-lite"/>
    </source>
</evidence>
<reference evidence="4 5" key="1">
    <citation type="submission" date="2019-02" db="EMBL/GenBank/DDBJ databases">
        <title>Genome sequencing of the rare red list fungi Phlebia centrifuga.</title>
        <authorList>
            <person name="Buettner E."/>
            <person name="Kellner H."/>
        </authorList>
    </citation>
    <scope>NUCLEOTIDE SEQUENCE [LARGE SCALE GENOMIC DNA]</scope>
    <source>
        <strain evidence="4 5">DSM 108282</strain>
    </source>
</reference>
<accession>A0A4S4K9Y3</accession>
<evidence type="ECO:0000313" key="5">
    <source>
        <dbReference type="Proteomes" id="UP000309038"/>
    </source>
</evidence>
<proteinExistence type="inferred from homology"/>
<feature type="compositionally biased region" description="Acidic residues" evidence="3">
    <location>
        <begin position="135"/>
        <end position="159"/>
    </location>
</feature>
<evidence type="ECO:0000313" key="4">
    <source>
        <dbReference type="EMBL" id="THG94761.1"/>
    </source>
</evidence>
<dbReference type="GO" id="GO:0006364">
    <property type="term" value="P:rRNA processing"/>
    <property type="evidence" value="ECO:0007669"/>
    <property type="project" value="UniProtKB-KW"/>
</dbReference>
<protein>
    <recommendedName>
        <fullName evidence="6">Pre-rRNA-processing protein TSR2</fullName>
    </recommendedName>
</protein>
<keyword evidence="5" id="KW-1185">Reference proteome</keyword>
<name>A0A4S4K9Y3_9APHY</name>
<dbReference type="EMBL" id="SGPJ01000400">
    <property type="protein sequence ID" value="THG94761.1"/>
    <property type="molecule type" value="Genomic_DNA"/>
</dbReference>
<organism evidence="4 5">
    <name type="scientific">Hermanssonia centrifuga</name>
    <dbReference type="NCBI Taxonomy" id="98765"/>
    <lineage>
        <taxon>Eukaryota</taxon>
        <taxon>Fungi</taxon>
        <taxon>Dikarya</taxon>
        <taxon>Basidiomycota</taxon>
        <taxon>Agaricomycotina</taxon>
        <taxon>Agaricomycetes</taxon>
        <taxon>Polyporales</taxon>
        <taxon>Meruliaceae</taxon>
        <taxon>Hermanssonia</taxon>
    </lineage>
</organism>
<comment type="similarity">
    <text evidence="1">Belongs to the TSR2 family.</text>
</comment>
<gene>
    <name evidence="4" type="ORF">EW026_g6770</name>
</gene>
<sequence length="192" mass="20861">MSATTSTSASAAPAPTSVLFARGVIARLALWPALRIAVEQGWGGPESAEKRTWLASVIVDAFEEQDPVPDIGYVELTLLQVMEDEFDTVLEDGSAEIVAKDVVKLWDDVQSGNQEAVKIFEEQAERSKGKKVEVEEVAGDNSDWEDESDEESGDDEDEAPALLNSQAKQARPVPEVDEDGFTVVKGKSKSHR</sequence>
<keyword evidence="2" id="KW-0698">rRNA processing</keyword>
<dbReference type="PANTHER" id="PTHR21250">
    <property type="entry name" value="PRE-RRNA-PROCESSING PROTEIN TSR2 HOMOLOG"/>
    <property type="match status" value="1"/>
</dbReference>
<dbReference type="Proteomes" id="UP000309038">
    <property type="component" value="Unassembled WGS sequence"/>
</dbReference>
<feature type="region of interest" description="Disordered" evidence="3">
    <location>
        <begin position="126"/>
        <end position="192"/>
    </location>
</feature>
<evidence type="ECO:0008006" key="6">
    <source>
        <dbReference type="Google" id="ProtNLM"/>
    </source>
</evidence>
<dbReference type="InterPro" id="IPR019398">
    <property type="entry name" value="Pre-rRNA_process_TSR2"/>
</dbReference>
<dbReference type="AlphaFoldDB" id="A0A4S4K9Y3"/>
<evidence type="ECO:0000256" key="2">
    <source>
        <dbReference type="ARBA" id="ARBA00022552"/>
    </source>
</evidence>
<dbReference type="Pfam" id="PF10273">
    <property type="entry name" value="WGG"/>
    <property type="match status" value="1"/>
</dbReference>